<reference evidence="11 12" key="1">
    <citation type="submission" date="2024-09" db="EMBL/GenBank/DDBJ databases">
        <authorList>
            <person name="Sun Q."/>
            <person name="Mori K."/>
        </authorList>
    </citation>
    <scope>NUCLEOTIDE SEQUENCE [LARGE SCALE GENOMIC DNA]</scope>
    <source>
        <strain evidence="11 12">CECT 8286</strain>
    </source>
</reference>
<dbReference type="PANTHER" id="PTHR15822:SF4">
    <property type="entry name" value="TYROSYL-DNA PHOSPHODIESTERASE 2"/>
    <property type="match status" value="1"/>
</dbReference>
<feature type="transmembrane region" description="Helical" evidence="9">
    <location>
        <begin position="12"/>
        <end position="31"/>
    </location>
</feature>
<evidence type="ECO:0000259" key="10">
    <source>
        <dbReference type="Pfam" id="PF03372"/>
    </source>
</evidence>
<sequence length="341" mass="39366">MKKLNGIDKLIFLINSVFATLLLLSYVLPFFPPKKFSILSVLSLTVPFLIIVNAVFALYWMLKLKRQMILSIIVVVIGYFYLGSLYRFSSSTAVDNDANLSIMSYNVRLFNIYDWIPNTDTALEISKFVASQQPDILCLQEYHPNNKSADFSFYKYNYIQLAGEKKQLGQAIYSNFPIVNKGSIRFPNTTNNAIYVDVVKEKDTIRIYNIHLQSLKINTEVEALKKQDSERLFKSIGKSFAVQQDQTELFLEHKNSCPYKMIITGDLNNTASSYVYRKIKGDLNDTFREAGSGFGKTFNFKFFPVRIDFIFADEDFKINGFKTFKEEYSDHYPIMTKVSLH</sequence>
<keyword evidence="11" id="KW-0255">Endonuclease</keyword>
<dbReference type="CDD" id="cd09084">
    <property type="entry name" value="EEP-2"/>
    <property type="match status" value="1"/>
</dbReference>
<name>A0ABV5F053_9FLAO</name>
<evidence type="ECO:0000256" key="7">
    <source>
        <dbReference type="ARBA" id="ARBA00022842"/>
    </source>
</evidence>
<proteinExistence type="predicted"/>
<protein>
    <submittedName>
        <fullName evidence="11">Endonuclease/exonuclease/phosphatase family protein</fullName>
    </submittedName>
</protein>
<comment type="cofactor">
    <cofactor evidence="1">
        <name>Mn(2+)</name>
        <dbReference type="ChEBI" id="CHEBI:29035"/>
    </cofactor>
</comment>
<keyword evidence="8" id="KW-0234">DNA repair</keyword>
<comment type="cofactor">
    <cofactor evidence="2">
        <name>Mg(2+)</name>
        <dbReference type="ChEBI" id="CHEBI:18420"/>
    </cofactor>
</comment>
<dbReference type="SUPFAM" id="SSF56219">
    <property type="entry name" value="DNase I-like"/>
    <property type="match status" value="1"/>
</dbReference>
<dbReference type="InterPro" id="IPR005135">
    <property type="entry name" value="Endo/exonuclease/phosphatase"/>
</dbReference>
<evidence type="ECO:0000256" key="5">
    <source>
        <dbReference type="ARBA" id="ARBA00022763"/>
    </source>
</evidence>
<evidence type="ECO:0000256" key="4">
    <source>
        <dbReference type="ARBA" id="ARBA00022723"/>
    </source>
</evidence>
<evidence type="ECO:0000256" key="8">
    <source>
        <dbReference type="ARBA" id="ARBA00023204"/>
    </source>
</evidence>
<evidence type="ECO:0000313" key="11">
    <source>
        <dbReference type="EMBL" id="MFB9052799.1"/>
    </source>
</evidence>
<keyword evidence="4" id="KW-0479">Metal-binding</keyword>
<keyword evidence="12" id="KW-1185">Reference proteome</keyword>
<accession>A0ABV5F053</accession>
<dbReference type="Proteomes" id="UP001589605">
    <property type="component" value="Unassembled WGS sequence"/>
</dbReference>
<evidence type="ECO:0000256" key="3">
    <source>
        <dbReference type="ARBA" id="ARBA00022722"/>
    </source>
</evidence>
<dbReference type="PANTHER" id="PTHR15822">
    <property type="entry name" value="TRAF AND TNF RECEPTOR-ASSOCIATED PROTEIN"/>
    <property type="match status" value="1"/>
</dbReference>
<keyword evidence="5" id="KW-0227">DNA damage</keyword>
<dbReference type="EMBL" id="JBHMEZ010000003">
    <property type="protein sequence ID" value="MFB9052799.1"/>
    <property type="molecule type" value="Genomic_DNA"/>
</dbReference>
<evidence type="ECO:0000313" key="12">
    <source>
        <dbReference type="Proteomes" id="UP001589605"/>
    </source>
</evidence>
<feature type="domain" description="Endonuclease/exonuclease/phosphatase" evidence="10">
    <location>
        <begin position="103"/>
        <end position="331"/>
    </location>
</feature>
<keyword evidence="6" id="KW-0378">Hydrolase</keyword>
<evidence type="ECO:0000256" key="2">
    <source>
        <dbReference type="ARBA" id="ARBA00001946"/>
    </source>
</evidence>
<dbReference type="InterPro" id="IPR036691">
    <property type="entry name" value="Endo/exonu/phosph_ase_sf"/>
</dbReference>
<evidence type="ECO:0000256" key="1">
    <source>
        <dbReference type="ARBA" id="ARBA00001936"/>
    </source>
</evidence>
<feature type="transmembrane region" description="Helical" evidence="9">
    <location>
        <begin position="37"/>
        <end position="62"/>
    </location>
</feature>
<dbReference type="InterPro" id="IPR051547">
    <property type="entry name" value="TDP2-like"/>
</dbReference>
<keyword evidence="9" id="KW-1133">Transmembrane helix</keyword>
<dbReference type="GO" id="GO:0004519">
    <property type="term" value="F:endonuclease activity"/>
    <property type="evidence" value="ECO:0007669"/>
    <property type="project" value="UniProtKB-KW"/>
</dbReference>
<keyword evidence="9" id="KW-0472">Membrane</keyword>
<evidence type="ECO:0000256" key="9">
    <source>
        <dbReference type="SAM" id="Phobius"/>
    </source>
</evidence>
<organism evidence="11 12">
    <name type="scientific">Formosa undariae</name>
    <dbReference type="NCBI Taxonomy" id="1325436"/>
    <lineage>
        <taxon>Bacteria</taxon>
        <taxon>Pseudomonadati</taxon>
        <taxon>Bacteroidota</taxon>
        <taxon>Flavobacteriia</taxon>
        <taxon>Flavobacteriales</taxon>
        <taxon>Flavobacteriaceae</taxon>
        <taxon>Formosa</taxon>
    </lineage>
</organism>
<feature type="transmembrane region" description="Helical" evidence="9">
    <location>
        <begin position="69"/>
        <end position="88"/>
    </location>
</feature>
<keyword evidence="9" id="KW-0812">Transmembrane</keyword>
<keyword evidence="3" id="KW-0540">Nuclease</keyword>
<dbReference type="RefSeq" id="WP_382381975.1">
    <property type="nucleotide sequence ID" value="NZ_JBHMEZ010000003.1"/>
</dbReference>
<keyword evidence="7" id="KW-0460">Magnesium</keyword>
<evidence type="ECO:0000256" key="6">
    <source>
        <dbReference type="ARBA" id="ARBA00022801"/>
    </source>
</evidence>
<dbReference type="Pfam" id="PF03372">
    <property type="entry name" value="Exo_endo_phos"/>
    <property type="match status" value="1"/>
</dbReference>
<dbReference type="Gene3D" id="3.60.10.10">
    <property type="entry name" value="Endonuclease/exonuclease/phosphatase"/>
    <property type="match status" value="1"/>
</dbReference>
<gene>
    <name evidence="11" type="ORF">ACFFVB_06865</name>
</gene>
<comment type="caution">
    <text evidence="11">The sequence shown here is derived from an EMBL/GenBank/DDBJ whole genome shotgun (WGS) entry which is preliminary data.</text>
</comment>